<sequence length="126" mass="14046">MDESDIQLNNNPGKVVTKKEGMPPGSDLHLNKQSPFITSDLFFKWLQEIFVLRKSDGFVILILDGHSSHCSNCEMLKYAEGNKDYYKKEADRFILSNPSESICQNFAGKLIGAAWNKASTSTNGIA</sequence>
<reference evidence="2 3" key="1">
    <citation type="submission" date="2024-05" db="EMBL/GenBank/DDBJ databases">
        <title>Genetic variation in Jamaican populations of the coffee berry borer (Hypothenemus hampei).</title>
        <authorList>
            <person name="Errbii M."/>
            <person name="Myrie A."/>
        </authorList>
    </citation>
    <scope>NUCLEOTIDE SEQUENCE [LARGE SCALE GENOMIC DNA]</scope>
    <source>
        <strain evidence="2">JA-Hopewell-2020-01-JO</strain>
        <tissue evidence="2">Whole body</tissue>
    </source>
</reference>
<evidence type="ECO:0000256" key="1">
    <source>
        <dbReference type="SAM" id="MobiDB-lite"/>
    </source>
</evidence>
<protein>
    <recommendedName>
        <fullName evidence="4">DDE-1 domain-containing protein</fullName>
    </recommendedName>
</protein>
<dbReference type="EMBL" id="JBDJPC010000013">
    <property type="protein sequence ID" value="KAL1488766.1"/>
    <property type="molecule type" value="Genomic_DNA"/>
</dbReference>
<dbReference type="AlphaFoldDB" id="A0ABD1E259"/>
<accession>A0ABD1E259</accession>
<feature type="region of interest" description="Disordered" evidence="1">
    <location>
        <begin position="1"/>
        <end position="24"/>
    </location>
</feature>
<organism evidence="2 3">
    <name type="scientific">Hypothenemus hampei</name>
    <name type="common">Coffee berry borer</name>
    <dbReference type="NCBI Taxonomy" id="57062"/>
    <lineage>
        <taxon>Eukaryota</taxon>
        <taxon>Metazoa</taxon>
        <taxon>Ecdysozoa</taxon>
        <taxon>Arthropoda</taxon>
        <taxon>Hexapoda</taxon>
        <taxon>Insecta</taxon>
        <taxon>Pterygota</taxon>
        <taxon>Neoptera</taxon>
        <taxon>Endopterygota</taxon>
        <taxon>Coleoptera</taxon>
        <taxon>Polyphaga</taxon>
        <taxon>Cucujiformia</taxon>
        <taxon>Curculionidae</taxon>
        <taxon>Scolytinae</taxon>
        <taxon>Hypothenemus</taxon>
    </lineage>
</organism>
<proteinExistence type="predicted"/>
<evidence type="ECO:0000313" key="3">
    <source>
        <dbReference type="Proteomes" id="UP001566132"/>
    </source>
</evidence>
<evidence type="ECO:0000313" key="2">
    <source>
        <dbReference type="EMBL" id="KAL1488766.1"/>
    </source>
</evidence>
<dbReference type="Proteomes" id="UP001566132">
    <property type="component" value="Unassembled WGS sequence"/>
</dbReference>
<keyword evidence="3" id="KW-1185">Reference proteome</keyword>
<gene>
    <name evidence="2" type="ORF">ABEB36_014565</name>
</gene>
<feature type="compositionally biased region" description="Polar residues" evidence="1">
    <location>
        <begin position="1"/>
        <end position="12"/>
    </location>
</feature>
<evidence type="ECO:0008006" key="4">
    <source>
        <dbReference type="Google" id="ProtNLM"/>
    </source>
</evidence>
<comment type="caution">
    <text evidence="2">The sequence shown here is derived from an EMBL/GenBank/DDBJ whole genome shotgun (WGS) entry which is preliminary data.</text>
</comment>
<name>A0ABD1E259_HYPHA</name>